<feature type="transmembrane region" description="Helical" evidence="8">
    <location>
        <begin position="21"/>
        <end position="41"/>
    </location>
</feature>
<evidence type="ECO:0000313" key="10">
    <source>
        <dbReference type="Proteomes" id="UP000032336"/>
    </source>
</evidence>
<evidence type="ECO:0000256" key="5">
    <source>
        <dbReference type="ARBA" id="ARBA00022989"/>
    </source>
</evidence>
<evidence type="ECO:0008006" key="11">
    <source>
        <dbReference type="Google" id="ProtNLM"/>
    </source>
</evidence>
<proteinExistence type="inferred from homology"/>
<comment type="caution">
    <text evidence="9">The sequence shown here is derived from an EMBL/GenBank/DDBJ whole genome shotgun (WGS) entry which is preliminary data.</text>
</comment>
<keyword evidence="4 8" id="KW-0812">Transmembrane</keyword>
<dbReference type="STRING" id="1121877.FEAC_18350"/>
<keyword evidence="2" id="KW-1003">Cell membrane</keyword>
<dbReference type="EMBL" id="JXUW01000016">
    <property type="protein sequence ID" value="KJE76473.1"/>
    <property type="molecule type" value="Genomic_DNA"/>
</dbReference>
<keyword evidence="10" id="KW-1185">Reference proteome</keyword>
<keyword evidence="5 8" id="KW-1133">Transmembrane helix</keyword>
<evidence type="ECO:0000256" key="2">
    <source>
        <dbReference type="ARBA" id="ARBA00022475"/>
    </source>
</evidence>
<evidence type="ECO:0000256" key="6">
    <source>
        <dbReference type="ARBA" id="ARBA00023136"/>
    </source>
</evidence>
<feature type="transmembrane region" description="Helical" evidence="8">
    <location>
        <begin position="288"/>
        <end position="308"/>
    </location>
</feature>
<dbReference type="InterPro" id="IPR018584">
    <property type="entry name" value="GT87"/>
</dbReference>
<evidence type="ECO:0000256" key="8">
    <source>
        <dbReference type="SAM" id="Phobius"/>
    </source>
</evidence>
<protein>
    <recommendedName>
        <fullName evidence="11">DUF2029 domain-containing protein</fullName>
    </recommendedName>
</protein>
<feature type="transmembrane region" description="Helical" evidence="8">
    <location>
        <begin position="182"/>
        <end position="200"/>
    </location>
</feature>
<dbReference type="GeneID" id="78372975"/>
<dbReference type="Pfam" id="PF09594">
    <property type="entry name" value="GT87"/>
    <property type="match status" value="1"/>
</dbReference>
<keyword evidence="3" id="KW-0808">Transferase</keyword>
<dbReference type="eggNOG" id="ENOG5031JHI">
    <property type="taxonomic scope" value="Bacteria"/>
</dbReference>
<accession>A0A0D8FT68</accession>
<dbReference type="AlphaFoldDB" id="A0A0D8FT68"/>
<sequence>MLSAPQQGRKLWRILRALTPLEQDAMLYLASAIFAIGQLFISTEPDYVQWAEFAVIPYAFIGLLALIASRNRRMRESRHTRRGLVVSLLLLCLMVPLTVSIAQRVNNVPGVHAQDEVAVIERCGDRVANNQNCYLDSPHTVGTGAQNFSKATDAGAFVPYLPGMIIFGIPNGLTIPKPLRDARVSLTLFTLLVTILALLLSRLSADDRVRLFQFVIVLPTGALPLVTGGDDLPIIALLLLALVLSYRKQPVLAGIAGGVAAAIKLTAWPLAFALALVQPRQANRLARFRYGTALLAILAPIIAIASLIDPKAFFVNEILFPLGLTKVKSPAESPLIGQKLVGIFGGQLHLVVVVVLVVVGAEAALLLYRRLRPKSPSTMTGYIALVFFIAILLAPATRFGYLLYPANMAVWAIILHKLDRDLEASHSLTEQESERDILPTLTDGAS</sequence>
<feature type="transmembrane region" description="Helical" evidence="8">
    <location>
        <begin position="47"/>
        <end position="68"/>
    </location>
</feature>
<evidence type="ECO:0000256" key="3">
    <source>
        <dbReference type="ARBA" id="ARBA00022679"/>
    </source>
</evidence>
<feature type="transmembrane region" description="Helical" evidence="8">
    <location>
        <begin position="251"/>
        <end position="276"/>
    </location>
</feature>
<feature type="transmembrane region" description="Helical" evidence="8">
    <location>
        <begin position="348"/>
        <end position="368"/>
    </location>
</feature>
<comment type="similarity">
    <text evidence="7">Belongs to the glycosyltransferase 87 family.</text>
</comment>
<dbReference type="RefSeq" id="WP_052566102.1">
    <property type="nucleotide sequence ID" value="NZ_JQKF01000100.1"/>
</dbReference>
<dbReference type="GO" id="GO:0016758">
    <property type="term" value="F:hexosyltransferase activity"/>
    <property type="evidence" value="ECO:0007669"/>
    <property type="project" value="InterPro"/>
</dbReference>
<gene>
    <name evidence="9" type="ORF">FEAC_18350</name>
</gene>
<evidence type="ECO:0000256" key="7">
    <source>
        <dbReference type="ARBA" id="ARBA00024033"/>
    </source>
</evidence>
<evidence type="ECO:0000313" key="9">
    <source>
        <dbReference type="EMBL" id="KJE76473.1"/>
    </source>
</evidence>
<feature type="transmembrane region" description="Helical" evidence="8">
    <location>
        <begin position="380"/>
        <end position="401"/>
    </location>
</feature>
<organism evidence="9 10">
    <name type="scientific">Ferrimicrobium acidiphilum DSM 19497</name>
    <dbReference type="NCBI Taxonomy" id="1121877"/>
    <lineage>
        <taxon>Bacteria</taxon>
        <taxon>Bacillati</taxon>
        <taxon>Actinomycetota</taxon>
        <taxon>Acidimicrobiia</taxon>
        <taxon>Acidimicrobiales</taxon>
        <taxon>Acidimicrobiaceae</taxon>
        <taxon>Ferrimicrobium</taxon>
    </lineage>
</organism>
<dbReference type="OrthoDB" id="3867445at2"/>
<dbReference type="GO" id="GO:0005886">
    <property type="term" value="C:plasma membrane"/>
    <property type="evidence" value="ECO:0007669"/>
    <property type="project" value="UniProtKB-SubCell"/>
</dbReference>
<dbReference type="Proteomes" id="UP000032336">
    <property type="component" value="Unassembled WGS sequence"/>
</dbReference>
<name>A0A0D8FT68_9ACTN</name>
<feature type="transmembrane region" description="Helical" evidence="8">
    <location>
        <begin position="80"/>
        <end position="102"/>
    </location>
</feature>
<comment type="subcellular location">
    <subcellularLocation>
        <location evidence="1">Cell membrane</location>
        <topology evidence="1">Multi-pass membrane protein</topology>
    </subcellularLocation>
</comment>
<reference evidence="9 10" key="1">
    <citation type="submission" date="2015-01" db="EMBL/GenBank/DDBJ databases">
        <title>Draft genome of the acidophilic iron oxidizer Ferrimicrobium acidiphilum strain T23.</title>
        <authorList>
            <person name="Poehlein A."/>
            <person name="Eisen S."/>
            <person name="Schloemann M."/>
            <person name="Johnson B.D."/>
            <person name="Daniel R."/>
            <person name="Muehling M."/>
        </authorList>
    </citation>
    <scope>NUCLEOTIDE SEQUENCE [LARGE SCALE GENOMIC DNA]</scope>
    <source>
        <strain evidence="9 10">T23</strain>
    </source>
</reference>
<evidence type="ECO:0000256" key="1">
    <source>
        <dbReference type="ARBA" id="ARBA00004651"/>
    </source>
</evidence>
<keyword evidence="6 8" id="KW-0472">Membrane</keyword>
<evidence type="ECO:0000256" key="4">
    <source>
        <dbReference type="ARBA" id="ARBA00022692"/>
    </source>
</evidence>